<dbReference type="CDD" id="cd15831">
    <property type="entry name" value="BTAD"/>
    <property type="match status" value="1"/>
</dbReference>
<dbReference type="GO" id="GO:0016887">
    <property type="term" value="F:ATP hydrolysis activity"/>
    <property type="evidence" value="ECO:0007669"/>
    <property type="project" value="InterPro"/>
</dbReference>
<accession>A0A7W8QJ61</accession>
<evidence type="ECO:0000313" key="4">
    <source>
        <dbReference type="Proteomes" id="UP000572635"/>
    </source>
</evidence>
<dbReference type="RefSeq" id="WP_312893467.1">
    <property type="nucleotide sequence ID" value="NZ_JACHDB010000001.1"/>
</dbReference>
<dbReference type="SMART" id="SM01043">
    <property type="entry name" value="BTAD"/>
    <property type="match status" value="1"/>
</dbReference>
<dbReference type="PANTHER" id="PTHR47691">
    <property type="entry name" value="REGULATOR-RELATED"/>
    <property type="match status" value="1"/>
</dbReference>
<feature type="region of interest" description="Disordered" evidence="1">
    <location>
        <begin position="640"/>
        <end position="662"/>
    </location>
</feature>
<dbReference type="SMART" id="SM00028">
    <property type="entry name" value="TPR"/>
    <property type="match status" value="5"/>
</dbReference>
<dbReference type="InterPro" id="IPR058852">
    <property type="entry name" value="HTH_77"/>
</dbReference>
<dbReference type="AlphaFoldDB" id="A0A7W8QJ61"/>
<name>A0A7W8QJ61_9ACTN</name>
<feature type="region of interest" description="Disordered" evidence="1">
    <location>
        <begin position="1"/>
        <end position="54"/>
    </location>
</feature>
<feature type="compositionally biased region" description="Low complexity" evidence="1">
    <location>
        <begin position="28"/>
        <end position="37"/>
    </location>
</feature>
<dbReference type="InterPro" id="IPR049945">
    <property type="entry name" value="AAA_22"/>
</dbReference>
<feature type="compositionally biased region" description="Basic residues" evidence="1">
    <location>
        <begin position="38"/>
        <end position="49"/>
    </location>
</feature>
<gene>
    <name evidence="3" type="ORF">HDA36_000530</name>
</gene>
<organism evidence="3 4">
    <name type="scientific">Nocardiopsis composta</name>
    <dbReference type="NCBI Taxonomy" id="157465"/>
    <lineage>
        <taxon>Bacteria</taxon>
        <taxon>Bacillati</taxon>
        <taxon>Actinomycetota</taxon>
        <taxon>Actinomycetes</taxon>
        <taxon>Streptosporangiales</taxon>
        <taxon>Nocardiopsidaceae</taxon>
        <taxon>Nocardiopsis</taxon>
    </lineage>
</organism>
<dbReference type="InterPro" id="IPR011990">
    <property type="entry name" value="TPR-like_helical_dom_sf"/>
</dbReference>
<evidence type="ECO:0000256" key="1">
    <source>
        <dbReference type="SAM" id="MobiDB-lite"/>
    </source>
</evidence>
<sequence>MGAPSGPPRPGAADPGVPAARRARRRGGAAPPAGLPAGRRRRGGGRRALRGAGRAGPRRRAALFAEAIGLWRGDAFDGFADERFAQAAAARLEEQRLLVWEEYAETRLELGEHDLLAGELADLARRHPLRERLRAAHLRALYGAGRASEALDAFQETRHRLNEDLGLDPGPELAGLQRQILRQELGGRRPRGNLPAPLTDLIGRSEAVAEVRGLLDGGRLVTLTGPGGVGKTRLALEVGRAAAGAFPDGVWFVELAGLRPRDEGVAEEVAAALGFRDEPSPRGVAHRLAEALRGRRLLLVLDNCEHVVDAVADLAGLLLRGAPDVQILATGREPLGVSGERQWPVHPLEVPEPGAAPEQVAESSAVRLFAARAAAASPGFTVSAENAEAVATICRRMDGIPLALELASTRVRVLGPAELAARLDDRFGLLVGGPRDAPARQRTLKAVIDWSWDLLTGAERAVLRRLAVHRDGCGLEAAEALCAGGGVKPAEVVDLLARLTDRSLVAVSAGGPPRYRLLESVSAYCLERLPADEHAALLRAHARYYTALAERADAHLRGGDQRSWLRRLDAETANLRAALEAADAPLAERLVRAMAWYWFLRGRFTEAKRSLVAALRSGADPAALSAWLAGMTLLSGEPWREKAPAEAAPQTGGRPDGPHSKAVTGDGQAGLWPAGSPLRVAVGDGQAGLWPAGSPLRVAVGDGQAGLWPAGSPLRVAVGDGQAGLWPAGSPLRVAVGDGQAGLWPAGSPLRVAVGDGREEWLLGYAETLFGSLEAGEEHNRRALEGFRARDDRWGVAAAVTLRGLHRHVRGDLAGARRDAEEGLALFASSGDQWGLLQATAVLGRLAEIEGDYREAEDRHREGLALAEHLDLWGEASVRWSELGRIALLSGDPARADELHERGRRLAVRHADRRAQEFAEVGLALSARRRGRFEEAEKYLRTWLEWNGGFDAENGSALILAELGFLAEQRGDPGAALDLHERGLAAAEATGDPRAIALAHEGLAGAHLLAGRHGEAARLLAAASRMRAEAGAPLPPAERGDVDRITAALRAVLGEDAAGP</sequence>
<comment type="caution">
    <text evidence="3">The sequence shown here is derived from an EMBL/GenBank/DDBJ whole genome shotgun (WGS) entry which is preliminary data.</text>
</comment>
<dbReference type="InterPro" id="IPR027417">
    <property type="entry name" value="P-loop_NTPase"/>
</dbReference>
<dbReference type="EMBL" id="JACHDB010000001">
    <property type="protein sequence ID" value="MBB5430446.1"/>
    <property type="molecule type" value="Genomic_DNA"/>
</dbReference>
<dbReference type="SUPFAM" id="SSF52540">
    <property type="entry name" value="P-loop containing nucleoside triphosphate hydrolases"/>
    <property type="match status" value="1"/>
</dbReference>
<evidence type="ECO:0000259" key="2">
    <source>
        <dbReference type="SMART" id="SM01043"/>
    </source>
</evidence>
<evidence type="ECO:0000313" key="3">
    <source>
        <dbReference type="EMBL" id="MBB5430446.1"/>
    </source>
</evidence>
<dbReference type="Proteomes" id="UP000572635">
    <property type="component" value="Unassembled WGS sequence"/>
</dbReference>
<feature type="compositionally biased region" description="Low complexity" evidence="1">
    <location>
        <begin position="11"/>
        <end position="20"/>
    </location>
</feature>
<dbReference type="Gene3D" id="1.25.40.10">
    <property type="entry name" value="Tetratricopeptide repeat domain"/>
    <property type="match status" value="2"/>
</dbReference>
<dbReference type="InterPro" id="IPR005158">
    <property type="entry name" value="BTAD"/>
</dbReference>
<dbReference type="PANTHER" id="PTHR47691:SF3">
    <property type="entry name" value="HTH-TYPE TRANSCRIPTIONAL REGULATOR RV0890C-RELATED"/>
    <property type="match status" value="1"/>
</dbReference>
<dbReference type="InterPro" id="IPR019734">
    <property type="entry name" value="TPR_rpt"/>
</dbReference>
<dbReference type="Pfam" id="PF25872">
    <property type="entry name" value="HTH_77"/>
    <property type="match status" value="1"/>
</dbReference>
<feature type="compositionally biased region" description="Pro residues" evidence="1">
    <location>
        <begin position="1"/>
        <end position="10"/>
    </location>
</feature>
<keyword evidence="4" id="KW-1185">Reference proteome</keyword>
<dbReference type="Pfam" id="PF13401">
    <property type="entry name" value="AAA_22"/>
    <property type="match status" value="1"/>
</dbReference>
<dbReference type="Gene3D" id="3.40.50.300">
    <property type="entry name" value="P-loop containing nucleotide triphosphate hydrolases"/>
    <property type="match status" value="1"/>
</dbReference>
<proteinExistence type="predicted"/>
<dbReference type="SUPFAM" id="SSF48452">
    <property type="entry name" value="TPR-like"/>
    <property type="match status" value="3"/>
</dbReference>
<protein>
    <submittedName>
        <fullName evidence="3">Putative ATPase</fullName>
    </submittedName>
</protein>
<dbReference type="PRINTS" id="PR00364">
    <property type="entry name" value="DISEASERSIST"/>
</dbReference>
<dbReference type="Pfam" id="PF03704">
    <property type="entry name" value="BTAD"/>
    <property type="match status" value="1"/>
</dbReference>
<reference evidence="3 4" key="1">
    <citation type="submission" date="2020-08" db="EMBL/GenBank/DDBJ databases">
        <title>Sequencing the genomes of 1000 actinobacteria strains.</title>
        <authorList>
            <person name="Klenk H.-P."/>
        </authorList>
    </citation>
    <scope>NUCLEOTIDE SEQUENCE [LARGE SCALE GENOMIC DNA]</scope>
    <source>
        <strain evidence="3 4">DSM 44551</strain>
    </source>
</reference>
<feature type="domain" description="Bacterial transcriptional activator" evidence="2">
    <location>
        <begin position="46"/>
        <end position="181"/>
    </location>
</feature>